<dbReference type="GO" id="GO:0016787">
    <property type="term" value="F:hydrolase activity"/>
    <property type="evidence" value="ECO:0007669"/>
    <property type="project" value="InterPro"/>
</dbReference>
<reference evidence="2" key="1">
    <citation type="submission" date="2009-03" db="EMBL/GenBank/DDBJ databases">
        <title>Caligus clemensi ESTs and full-length cDNAs.</title>
        <authorList>
            <person name="Yasuike M."/>
            <person name="von Schalburg K."/>
            <person name="Cooper G."/>
            <person name="Leong J."/>
            <person name="Jones S.R.M."/>
            <person name="Koop B.F."/>
        </authorList>
    </citation>
    <scope>NUCLEOTIDE SEQUENCE</scope>
    <source>
        <tissue evidence="2">Whole</tissue>
    </source>
</reference>
<dbReference type="SUPFAM" id="SSF56300">
    <property type="entry name" value="Metallo-dependent phosphatases"/>
    <property type="match status" value="1"/>
</dbReference>
<dbReference type="PANTHER" id="PTHR43143">
    <property type="entry name" value="METALLOPHOSPHOESTERASE, CALCINEURIN SUPERFAMILY"/>
    <property type="match status" value="1"/>
</dbReference>
<accession>C1C218</accession>
<proteinExistence type="evidence at transcript level"/>
<sequence>MTSKGIFKAKYGQLPNFMERNQEAEDFFFIQAADTQLGMIANYDQSTKSTKKDQYAKGLITWEEEIRLCRQLVSAVNGMNPLPEFLVICGDLLDAFPKDWPEIRREQEQDFKAIFQESKVPIICVCGNHDVGDAPTPQSLQSYKESFGDDYFSFWVKGVKFLVLNSQLFENTENCKEEAERHNDWLDTQLQEHVSTHKGNPLVIFQHIPWFINSPEEDKIYFNVSQPLRERMLSKFYSAGVSSIFCGHYHRNAGGFYKEMELIVTSAVGCQIGDDGNGFRRVDVSKTGKMKHQYINLN</sequence>
<evidence type="ECO:0000259" key="1">
    <source>
        <dbReference type="Pfam" id="PF00149"/>
    </source>
</evidence>
<dbReference type="EMBL" id="BT080897">
    <property type="protein sequence ID" value="ACO15321.1"/>
    <property type="molecule type" value="mRNA"/>
</dbReference>
<dbReference type="PANTHER" id="PTHR43143:SF1">
    <property type="entry name" value="SERINE_THREONINE-PROTEIN PHOSPHATASE CPPED1"/>
    <property type="match status" value="1"/>
</dbReference>
<dbReference type="AlphaFoldDB" id="C1C218"/>
<organism evidence="2">
    <name type="scientific">Caligus clemensi</name>
    <name type="common">Sea louse</name>
    <dbReference type="NCBI Taxonomy" id="344056"/>
    <lineage>
        <taxon>Eukaryota</taxon>
        <taxon>Metazoa</taxon>
        <taxon>Ecdysozoa</taxon>
        <taxon>Arthropoda</taxon>
        <taxon>Crustacea</taxon>
        <taxon>Multicrustacea</taxon>
        <taxon>Hexanauplia</taxon>
        <taxon>Copepoda</taxon>
        <taxon>Siphonostomatoida</taxon>
        <taxon>Caligidae</taxon>
        <taxon>Caligus</taxon>
    </lineage>
</organism>
<dbReference type="Gene3D" id="3.60.21.10">
    <property type="match status" value="1"/>
</dbReference>
<dbReference type="Pfam" id="PF00149">
    <property type="entry name" value="Metallophos"/>
    <property type="match status" value="1"/>
</dbReference>
<evidence type="ECO:0000313" key="2">
    <source>
        <dbReference type="EMBL" id="ACO15321.1"/>
    </source>
</evidence>
<gene>
    <name evidence="2" type="primary">CSTP1</name>
</gene>
<protein>
    <submittedName>
        <fullName evidence="2">Metallophosphoesterase CSTP1</fullName>
    </submittedName>
</protein>
<name>C1C218_CALCM</name>
<feature type="domain" description="Calcineurin-like phosphoesterase" evidence="1">
    <location>
        <begin position="83"/>
        <end position="251"/>
    </location>
</feature>
<dbReference type="InterPro" id="IPR029052">
    <property type="entry name" value="Metallo-depent_PP-like"/>
</dbReference>
<dbReference type="InterPro" id="IPR004843">
    <property type="entry name" value="Calcineurin-like_PHP"/>
</dbReference>
<dbReference type="InterPro" id="IPR051918">
    <property type="entry name" value="STPP_CPPED1"/>
</dbReference>